<protein>
    <recommendedName>
        <fullName evidence="7">Rhodopsin domain-containing protein</fullName>
    </recommendedName>
</protein>
<keyword evidence="9" id="KW-1185">Reference proteome</keyword>
<evidence type="ECO:0000313" key="8">
    <source>
        <dbReference type="EMBL" id="CZR69863.1"/>
    </source>
</evidence>
<evidence type="ECO:0000256" key="4">
    <source>
        <dbReference type="ARBA" id="ARBA00023136"/>
    </source>
</evidence>
<dbReference type="PANTHER" id="PTHR33048">
    <property type="entry name" value="PTH11-LIKE INTEGRAL MEMBRANE PROTEIN (AFU_ORTHOLOGUE AFUA_5G11245)"/>
    <property type="match status" value="1"/>
</dbReference>
<dbReference type="EMBL" id="FJOG01000082">
    <property type="protein sequence ID" value="CZR69863.1"/>
    <property type="molecule type" value="Genomic_DNA"/>
</dbReference>
<dbReference type="Proteomes" id="UP000184330">
    <property type="component" value="Unassembled WGS sequence"/>
</dbReference>
<evidence type="ECO:0000256" key="5">
    <source>
        <dbReference type="ARBA" id="ARBA00038359"/>
    </source>
</evidence>
<dbReference type="OrthoDB" id="444631at2759"/>
<comment type="subcellular location">
    <subcellularLocation>
        <location evidence="1">Membrane</location>
        <topology evidence="1">Multi-pass membrane protein</topology>
    </subcellularLocation>
</comment>
<name>A0A1L7XXR5_9HELO</name>
<feature type="transmembrane region" description="Helical" evidence="6">
    <location>
        <begin position="186"/>
        <end position="215"/>
    </location>
</feature>
<keyword evidence="2 6" id="KW-0812">Transmembrane</keyword>
<evidence type="ECO:0000313" key="9">
    <source>
        <dbReference type="Proteomes" id="UP000184330"/>
    </source>
</evidence>
<dbReference type="PANTHER" id="PTHR33048:SF47">
    <property type="entry name" value="INTEGRAL MEMBRANE PROTEIN-RELATED"/>
    <property type="match status" value="1"/>
</dbReference>
<reference evidence="8 9" key="1">
    <citation type="submission" date="2016-03" db="EMBL/GenBank/DDBJ databases">
        <authorList>
            <person name="Ploux O."/>
        </authorList>
    </citation>
    <scope>NUCLEOTIDE SEQUENCE [LARGE SCALE GENOMIC DNA]</scope>
    <source>
        <strain evidence="8 9">UAMH 11012</strain>
    </source>
</reference>
<evidence type="ECO:0000256" key="6">
    <source>
        <dbReference type="SAM" id="Phobius"/>
    </source>
</evidence>
<comment type="similarity">
    <text evidence="5">Belongs to the SAT4 family.</text>
</comment>
<feature type="transmembrane region" description="Helical" evidence="6">
    <location>
        <begin position="27"/>
        <end position="45"/>
    </location>
</feature>
<proteinExistence type="inferred from homology"/>
<dbReference type="Pfam" id="PF20684">
    <property type="entry name" value="Fung_rhodopsin"/>
    <property type="match status" value="1"/>
</dbReference>
<feature type="domain" description="Rhodopsin" evidence="7">
    <location>
        <begin position="33"/>
        <end position="252"/>
    </location>
</feature>
<keyword evidence="3 6" id="KW-1133">Transmembrane helix</keyword>
<dbReference type="AlphaFoldDB" id="A0A1L7XXR5"/>
<keyword evidence="4 6" id="KW-0472">Membrane</keyword>
<dbReference type="InterPro" id="IPR052337">
    <property type="entry name" value="SAT4-like"/>
</dbReference>
<evidence type="ECO:0000256" key="1">
    <source>
        <dbReference type="ARBA" id="ARBA00004141"/>
    </source>
</evidence>
<evidence type="ECO:0000256" key="2">
    <source>
        <dbReference type="ARBA" id="ARBA00022692"/>
    </source>
</evidence>
<organism evidence="8 9">
    <name type="scientific">Phialocephala subalpina</name>
    <dbReference type="NCBI Taxonomy" id="576137"/>
    <lineage>
        <taxon>Eukaryota</taxon>
        <taxon>Fungi</taxon>
        <taxon>Dikarya</taxon>
        <taxon>Ascomycota</taxon>
        <taxon>Pezizomycotina</taxon>
        <taxon>Leotiomycetes</taxon>
        <taxon>Helotiales</taxon>
        <taxon>Mollisiaceae</taxon>
        <taxon>Phialocephala</taxon>
        <taxon>Phialocephala fortinii species complex</taxon>
    </lineage>
</organism>
<dbReference type="InterPro" id="IPR049326">
    <property type="entry name" value="Rhodopsin_dom_fungi"/>
</dbReference>
<evidence type="ECO:0000259" key="7">
    <source>
        <dbReference type="Pfam" id="PF20684"/>
    </source>
</evidence>
<dbReference type="GO" id="GO:0016020">
    <property type="term" value="C:membrane"/>
    <property type="evidence" value="ECO:0007669"/>
    <property type="project" value="UniProtKB-SubCell"/>
</dbReference>
<feature type="transmembrane region" description="Helical" evidence="6">
    <location>
        <begin position="103"/>
        <end position="128"/>
    </location>
</feature>
<sequence>MAFNSVIVGLAPPPPGVTPNFDHPTSLGYRVAIALVLLSIGYLISSLELNRFGVGMHIWEIPSTNLTLILKWSMTQGVFFGLSILCAKLSILQFYLRLSPDPYFRIIVHGLSATIVLYSFVASFQWLYACRPMAKYWDPTIQHGSCINSVKVWIFNAVMNSFTDIVMIFLPIWMMWNVQIARRQKIAVICIFLLGAFVSIVSITRLAYIVALRYIKSDPTWSSVAPAIWAAIELYVSIICACLPHAKPFFQRHFPKLLHSTTSHADSRAFRSTLRDGDILNTHKDISLQTFVISGKTPSIGDTESQKAILGEDGIFVRSEIQVGEESYRQDIP</sequence>
<gene>
    <name evidence="8" type="ORF">PAC_19763</name>
</gene>
<feature type="transmembrane region" description="Helical" evidence="6">
    <location>
        <begin position="153"/>
        <end position="174"/>
    </location>
</feature>
<feature type="transmembrane region" description="Helical" evidence="6">
    <location>
        <begin position="227"/>
        <end position="246"/>
    </location>
</feature>
<evidence type="ECO:0000256" key="3">
    <source>
        <dbReference type="ARBA" id="ARBA00022989"/>
    </source>
</evidence>
<feature type="transmembrane region" description="Helical" evidence="6">
    <location>
        <begin position="78"/>
        <end position="96"/>
    </location>
</feature>
<accession>A0A1L7XXR5</accession>